<dbReference type="Proteomes" id="UP000827872">
    <property type="component" value="Linkage Group LG10"/>
</dbReference>
<accession>A0ACB8E812</accession>
<protein>
    <submittedName>
        <fullName evidence="1">Uncharacterized protein</fullName>
    </submittedName>
</protein>
<sequence>MRASATQAAAAPARQRDDPACPDLPEVSGRHRGPWRATTAPQTQGPKGESEQGQKAQGGNHIAIEEMSNLRGTRHGEDPCPVKRAWKSAPWPTPSSPPSPP</sequence>
<name>A0ACB8E812_9SAUR</name>
<proteinExistence type="predicted"/>
<dbReference type="EMBL" id="CM037623">
    <property type="protein sequence ID" value="KAH7988624.1"/>
    <property type="molecule type" value="Genomic_DNA"/>
</dbReference>
<reference evidence="1" key="1">
    <citation type="submission" date="2021-08" db="EMBL/GenBank/DDBJ databases">
        <title>The first chromosome-level gecko genome reveals the dynamic sex chromosomes of Neotropical dwarf geckos (Sphaerodactylidae: Sphaerodactylus).</title>
        <authorList>
            <person name="Pinto B.J."/>
            <person name="Keating S.E."/>
            <person name="Gamble T."/>
        </authorList>
    </citation>
    <scope>NUCLEOTIDE SEQUENCE</scope>
    <source>
        <strain evidence="1">TG3544</strain>
    </source>
</reference>
<organism evidence="1 2">
    <name type="scientific">Sphaerodactylus townsendi</name>
    <dbReference type="NCBI Taxonomy" id="933632"/>
    <lineage>
        <taxon>Eukaryota</taxon>
        <taxon>Metazoa</taxon>
        <taxon>Chordata</taxon>
        <taxon>Craniata</taxon>
        <taxon>Vertebrata</taxon>
        <taxon>Euteleostomi</taxon>
        <taxon>Lepidosauria</taxon>
        <taxon>Squamata</taxon>
        <taxon>Bifurcata</taxon>
        <taxon>Gekkota</taxon>
        <taxon>Sphaerodactylidae</taxon>
        <taxon>Sphaerodactylus</taxon>
    </lineage>
</organism>
<keyword evidence="2" id="KW-1185">Reference proteome</keyword>
<evidence type="ECO:0000313" key="1">
    <source>
        <dbReference type="EMBL" id="KAH7988624.1"/>
    </source>
</evidence>
<comment type="caution">
    <text evidence="1">The sequence shown here is derived from an EMBL/GenBank/DDBJ whole genome shotgun (WGS) entry which is preliminary data.</text>
</comment>
<gene>
    <name evidence="1" type="ORF">K3G42_019591</name>
</gene>
<evidence type="ECO:0000313" key="2">
    <source>
        <dbReference type="Proteomes" id="UP000827872"/>
    </source>
</evidence>